<reference evidence="5" key="5">
    <citation type="submission" date="2023-07" db="PDB data bank">
        <title>Structure of csy complex with short DNA.</title>
        <authorList>
            <person name="Zhang L.X."/>
            <person name="Feng Y."/>
        </authorList>
    </citation>
    <scope>STRUCTURE BY ELECTRON MICROSCOPY (3.60 ANGSTROMS) OF 1-248</scope>
</reference>
<evidence type="ECO:0007829" key="4">
    <source>
        <dbReference type="PDB" id="8K24"/>
    </source>
</evidence>
<reference evidence="2 4" key="4">
    <citation type="submission" date="2023-07" db="PDB data bank">
        <title>Structure of csy complex with long DNA State2.</title>
        <authorList>
            <person name="Zhang L.X."/>
            <person name="Feng Y."/>
        </authorList>
    </citation>
    <scope>STRUCTURE BY ELECTRON MICROSCOPY (2.92 ANGSTROMS) OF 1-248</scope>
</reference>
<evidence type="ECO:0007829" key="6">
    <source>
        <dbReference type="PDB" id="8K28"/>
    </source>
</evidence>
<gene>
    <name evidence="1" type="ORF">TUST1-10_00445</name>
</gene>
<organism evidence="1">
    <name type="scientific">Vibrio phage ICP1_2004_A</name>
    <dbReference type="NCBI Taxonomy" id="979527"/>
    <lineage>
        <taxon>Viruses</taxon>
        <taxon>Duplodnaviria</taxon>
        <taxon>Heunggongvirae</taxon>
        <taxon>Uroviricota</taxon>
        <taxon>Caudoviricetes</taxon>
        <taxon>Mohonavirus</taxon>
    </lineage>
</organism>
<reference evidence="1" key="1">
    <citation type="journal article" date="2011" name="MBio">
        <title>Evidence of a dominant lineage of Vibrio cholerae-specific lytic bacteriophages shed by cholera patients over a 10-year period in Dhaka, Bangladesh.</title>
        <authorList>
            <person name="Seed K.D."/>
            <person name="Bodi K.L."/>
            <person name="Kropinski A.M."/>
            <person name="Ackermann H.W."/>
            <person name="Calderwood S.B."/>
            <person name="Qadri F."/>
            <person name="Camilli A."/>
        </authorList>
    </citation>
    <scope>NUCLEOTIDE SEQUENCE</scope>
</reference>
<reference evidence="3" key="2">
    <citation type="submission" date="2023-07" db="PDB data bank">
        <title>ICP1 Csy-dsDNA-Cas1-Cas2/3 complex (fully assembled form) composited structure with C1 symmetry.</title>
        <authorList>
            <person name="Zhang L.X."/>
            <person name="Feng Y."/>
        </authorList>
    </citation>
    <scope>STRUCTURE BY ELECTRON MICROSCOPY (3.75 ANGSTROMS) OF 1-248</scope>
</reference>
<dbReference type="EMBL" id="HQ641354">
    <property type="protein sequence ID" value="ADX89501.1"/>
    <property type="molecule type" value="Genomic_DNA"/>
</dbReference>
<dbReference type="PDB" id="8K22">
    <property type="method" value="EM"/>
    <property type="resolution" value="2.92 A"/>
    <property type="chains" value="C=1-248"/>
</dbReference>
<dbReference type="PDB" id="8K28">
    <property type="method" value="EM"/>
    <property type="resolution" value="3.54 A"/>
    <property type="chains" value="B=1-248"/>
</dbReference>
<dbReference type="PDB" id="8K23">
    <property type="method" value="EM"/>
    <property type="resolution" value="3.75 A"/>
    <property type="chains" value="C/c=1-248"/>
</dbReference>
<dbReference type="PDB" id="8K24">
    <property type="method" value="EM"/>
    <property type="resolution" value="3.72 A"/>
    <property type="chains" value="C/c=1-248"/>
</dbReference>
<evidence type="ECO:0007829" key="3">
    <source>
        <dbReference type="PDB" id="8K23"/>
    </source>
</evidence>
<dbReference type="PDB" id="8K29">
    <property type="method" value="EM"/>
    <property type="resolution" value="3.18 A"/>
    <property type="chains" value="B=1-248"/>
</dbReference>
<name>A0ACD6B8J5_9CAUD</name>
<proteinExistence type="evidence at protein level"/>
<evidence type="ECO:0000313" key="1">
    <source>
        <dbReference type="EMBL" id="ADX89501.1"/>
    </source>
</evidence>
<sequence length="248" mass="27370">MRKFIIVKNVKVDGINAKSSDITVGMPPATTFCGLGETMSIKTGIVVKAVSYGSVKFEVRGSRFNTSVTKFAWQDRGNGGKANNNSPIQPKPLADGVFTLCFEVEWEDCAEVLVDKVTNFINTARIAGGTIASFNKPFVKVAKDAEELASVKNAMMPCYVVVDCGVEVNIFEDAVNRKLQPMVNGYKKLEKIVDNKHMRDKFTPAYLATPTYTMIGYKMVSNVDNFDQALWQYGENTKVKTIGGIYND</sequence>
<protein>
    <submittedName>
        <fullName evidence="1">Uncharacterized protein</fullName>
    </submittedName>
</protein>
<evidence type="ECO:0007829" key="2">
    <source>
        <dbReference type="PDB" id="8K22"/>
    </source>
</evidence>
<reference evidence="6" key="3">
    <citation type="submission" date="2023-07" db="PDB data bank">
        <title>Structure of csy complex with long DNA State1.</title>
        <authorList>
            <person name="Zhang L.X."/>
            <person name="Feng Y."/>
        </authorList>
    </citation>
    <scope>STRUCTURE BY ELECTRON MICROSCOPY (3.54 ANGSTROMS) OF 1-248</scope>
</reference>
<evidence type="ECO:0007829" key="5">
    <source>
        <dbReference type="PDB" id="8K27"/>
    </source>
</evidence>
<dbReference type="PDB" id="8K27">
    <property type="method" value="EM"/>
    <property type="resolution" value="3.60 A"/>
    <property type="chains" value="B=1-248"/>
</dbReference>
<keyword evidence="2 3" id="KW-0002">3D-structure</keyword>
<accession>A0ACD6B8J5</accession>
<accession>F1D5V7</accession>